<sequence>MHIISILTLLGIKKPGPQCIKIGQEGWCT</sequence>
<accession>A0A0K2T239</accession>
<dbReference type="EMBL" id="HACA01002489">
    <property type="protein sequence ID" value="CDW19850.1"/>
    <property type="molecule type" value="Transcribed_RNA"/>
</dbReference>
<dbReference type="AlphaFoldDB" id="A0A0K2T239"/>
<evidence type="ECO:0000313" key="1">
    <source>
        <dbReference type="EMBL" id="CDW19850.1"/>
    </source>
</evidence>
<protein>
    <submittedName>
        <fullName evidence="1">Uncharacterized protein</fullName>
    </submittedName>
</protein>
<reference evidence="1" key="1">
    <citation type="submission" date="2014-05" db="EMBL/GenBank/DDBJ databases">
        <authorList>
            <person name="Chronopoulou M."/>
        </authorList>
    </citation>
    <scope>NUCLEOTIDE SEQUENCE</scope>
    <source>
        <tissue evidence="1">Whole organism</tissue>
    </source>
</reference>
<proteinExistence type="predicted"/>
<name>A0A0K2T239_LEPSM</name>
<organism evidence="1">
    <name type="scientific">Lepeophtheirus salmonis</name>
    <name type="common">Salmon louse</name>
    <name type="synonym">Caligus salmonis</name>
    <dbReference type="NCBI Taxonomy" id="72036"/>
    <lineage>
        <taxon>Eukaryota</taxon>
        <taxon>Metazoa</taxon>
        <taxon>Ecdysozoa</taxon>
        <taxon>Arthropoda</taxon>
        <taxon>Crustacea</taxon>
        <taxon>Multicrustacea</taxon>
        <taxon>Hexanauplia</taxon>
        <taxon>Copepoda</taxon>
        <taxon>Siphonostomatoida</taxon>
        <taxon>Caligidae</taxon>
        <taxon>Lepeophtheirus</taxon>
    </lineage>
</organism>